<reference evidence="2" key="1">
    <citation type="submission" date="2018-04" db="EMBL/GenBank/DDBJ databases">
        <title>Transcriptome assembly of Sipha flava.</title>
        <authorList>
            <person name="Scully E.D."/>
            <person name="Geib S.M."/>
            <person name="Palmer N.A."/>
            <person name="Koch K."/>
            <person name="Bradshaw J."/>
            <person name="Heng-Moss T."/>
            <person name="Sarath G."/>
        </authorList>
    </citation>
    <scope>NUCLEOTIDE SEQUENCE</scope>
</reference>
<dbReference type="SUPFAM" id="SSF56672">
    <property type="entry name" value="DNA/RNA polymerases"/>
    <property type="match status" value="1"/>
</dbReference>
<dbReference type="EMBL" id="GGMS01005769">
    <property type="protein sequence ID" value="MBY74972.1"/>
    <property type="molecule type" value="Transcribed_RNA"/>
</dbReference>
<gene>
    <name evidence="2" type="ORF">g.90443</name>
</gene>
<dbReference type="InterPro" id="IPR043502">
    <property type="entry name" value="DNA/RNA_pol_sf"/>
</dbReference>
<evidence type="ECO:0000259" key="1">
    <source>
        <dbReference type="PROSITE" id="PS50878"/>
    </source>
</evidence>
<evidence type="ECO:0000313" key="2">
    <source>
        <dbReference type="EMBL" id="MBY74972.1"/>
    </source>
</evidence>
<dbReference type="Pfam" id="PF00078">
    <property type="entry name" value="RVT_1"/>
    <property type="match status" value="1"/>
</dbReference>
<dbReference type="AlphaFoldDB" id="A0A2S2QCP3"/>
<organism evidence="2">
    <name type="scientific">Sipha flava</name>
    <name type="common">yellow sugarcane aphid</name>
    <dbReference type="NCBI Taxonomy" id="143950"/>
    <lineage>
        <taxon>Eukaryota</taxon>
        <taxon>Metazoa</taxon>
        <taxon>Ecdysozoa</taxon>
        <taxon>Arthropoda</taxon>
        <taxon>Hexapoda</taxon>
        <taxon>Insecta</taxon>
        <taxon>Pterygota</taxon>
        <taxon>Neoptera</taxon>
        <taxon>Paraneoptera</taxon>
        <taxon>Hemiptera</taxon>
        <taxon>Sternorrhyncha</taxon>
        <taxon>Aphidomorpha</taxon>
        <taxon>Aphidoidea</taxon>
        <taxon>Aphididae</taxon>
        <taxon>Sipha</taxon>
    </lineage>
</organism>
<name>A0A2S2QCP3_9HEMI</name>
<dbReference type="GO" id="GO:0003964">
    <property type="term" value="F:RNA-directed DNA polymerase activity"/>
    <property type="evidence" value="ECO:0007669"/>
    <property type="project" value="UniProtKB-KW"/>
</dbReference>
<proteinExistence type="predicted"/>
<keyword evidence="2" id="KW-0808">Transferase</keyword>
<keyword evidence="2" id="KW-0695">RNA-directed DNA polymerase</keyword>
<dbReference type="PROSITE" id="PS50878">
    <property type="entry name" value="RT_POL"/>
    <property type="match status" value="1"/>
</dbReference>
<feature type="domain" description="Reverse transcriptase" evidence="1">
    <location>
        <begin position="1"/>
        <end position="189"/>
    </location>
</feature>
<sequence>MLRLFHFPLIFKFSIVILIHKPGKPKHLQSSYRPISLLPVLAKLFEKMILKRIRPIINSKNIIPHTQFGFRSCHSTIHQIHRLTDKIQTSFENKEYCPGVFLDLAQALDRVWHDGLLYKFKSFLPAPYYLIILSYLCDRTFAVRQGDSTSSYFPISAGVPQGSDLSPDLFNIYTSDIPKINKHDHSNLC</sequence>
<dbReference type="InterPro" id="IPR000477">
    <property type="entry name" value="RT_dom"/>
</dbReference>
<protein>
    <submittedName>
        <fullName evidence="2">Putative RNA-directed DNA polymerase</fullName>
    </submittedName>
</protein>
<accession>A0A2S2QCP3</accession>
<keyword evidence="2" id="KW-0548">Nucleotidyltransferase</keyword>
<dbReference type="CDD" id="cd01650">
    <property type="entry name" value="RT_nLTR_like"/>
    <property type="match status" value="1"/>
</dbReference>
<dbReference type="PANTHER" id="PTHR19446">
    <property type="entry name" value="REVERSE TRANSCRIPTASES"/>
    <property type="match status" value="1"/>
</dbReference>